<name>A0A7C8IEF9_9PLEO</name>
<comment type="caution">
    <text evidence="2">The sequence shown here is derived from an EMBL/GenBank/DDBJ whole genome shotgun (WGS) entry which is preliminary data.</text>
</comment>
<feature type="region of interest" description="Disordered" evidence="1">
    <location>
        <begin position="205"/>
        <end position="227"/>
    </location>
</feature>
<protein>
    <submittedName>
        <fullName evidence="2">Uncharacterized protein</fullName>
    </submittedName>
</protein>
<dbReference type="EMBL" id="JAADJZ010000002">
    <property type="protein sequence ID" value="KAF2877589.1"/>
    <property type="molecule type" value="Genomic_DNA"/>
</dbReference>
<dbReference type="Proteomes" id="UP000481861">
    <property type="component" value="Unassembled WGS sequence"/>
</dbReference>
<feature type="compositionally biased region" description="Basic and acidic residues" evidence="1">
    <location>
        <begin position="171"/>
        <end position="193"/>
    </location>
</feature>
<feature type="region of interest" description="Disordered" evidence="1">
    <location>
        <begin position="262"/>
        <end position="320"/>
    </location>
</feature>
<feature type="compositionally biased region" description="Polar residues" evidence="1">
    <location>
        <begin position="303"/>
        <end position="312"/>
    </location>
</feature>
<dbReference type="AlphaFoldDB" id="A0A7C8IEF9"/>
<gene>
    <name evidence="2" type="ORF">BDV95DRAFT_480848</name>
</gene>
<evidence type="ECO:0000313" key="3">
    <source>
        <dbReference type="Proteomes" id="UP000481861"/>
    </source>
</evidence>
<organism evidence="2 3">
    <name type="scientific">Massariosphaeria phaeospora</name>
    <dbReference type="NCBI Taxonomy" id="100035"/>
    <lineage>
        <taxon>Eukaryota</taxon>
        <taxon>Fungi</taxon>
        <taxon>Dikarya</taxon>
        <taxon>Ascomycota</taxon>
        <taxon>Pezizomycotina</taxon>
        <taxon>Dothideomycetes</taxon>
        <taxon>Pleosporomycetidae</taxon>
        <taxon>Pleosporales</taxon>
        <taxon>Pleosporales incertae sedis</taxon>
        <taxon>Massariosphaeria</taxon>
    </lineage>
</organism>
<evidence type="ECO:0000256" key="1">
    <source>
        <dbReference type="SAM" id="MobiDB-lite"/>
    </source>
</evidence>
<accession>A0A7C8IEF9</accession>
<sequence>MPKEANKLLGAGAAFTAIGGAYKIGEFLYKAKRLKDVGPANAVYVRLINRVALDLDEVKRLLAIREVHDALESNRDKSKWVYGVMRDVRGALENITPHTERVASDIEGGRRVGIRHRLNWVLNEKEKLENREKELSFAHASLTEVLGYLAPFEPAEPTHKHEKKDKHHSHDTHSHDTRNTKIDVDIRHGGPDRVEERDVYVERDEHGPRRVEEHQTTIEHRGPPRYEERETFIEHEHHERRPYRVEERDVYIDERGPRRYEERETVIERGRDPRHDPRHDPSHEPLGRRPETFEDRVPERETWMQSQANQSRRGPYGEYAEYGAPQPYGAADYGRRYTGDAGFGDQELWIEEKEDFRYDEYGNKLPDRFLPPRYRSRM</sequence>
<feature type="compositionally biased region" description="Basic residues" evidence="1">
    <location>
        <begin position="160"/>
        <end position="170"/>
    </location>
</feature>
<evidence type="ECO:0000313" key="2">
    <source>
        <dbReference type="EMBL" id="KAF2877589.1"/>
    </source>
</evidence>
<proteinExistence type="predicted"/>
<reference evidence="2 3" key="1">
    <citation type="submission" date="2020-01" db="EMBL/GenBank/DDBJ databases">
        <authorList>
            <consortium name="DOE Joint Genome Institute"/>
            <person name="Haridas S."/>
            <person name="Albert R."/>
            <person name="Binder M."/>
            <person name="Bloem J."/>
            <person name="Labutti K."/>
            <person name="Salamov A."/>
            <person name="Andreopoulos B."/>
            <person name="Baker S.E."/>
            <person name="Barry K."/>
            <person name="Bills G."/>
            <person name="Bluhm B.H."/>
            <person name="Cannon C."/>
            <person name="Castanera R."/>
            <person name="Culley D.E."/>
            <person name="Daum C."/>
            <person name="Ezra D."/>
            <person name="Gonzalez J.B."/>
            <person name="Henrissat B."/>
            <person name="Kuo A."/>
            <person name="Liang C."/>
            <person name="Lipzen A."/>
            <person name="Lutzoni F."/>
            <person name="Magnuson J."/>
            <person name="Mondo S."/>
            <person name="Nolan M."/>
            <person name="Ohm R."/>
            <person name="Pangilinan J."/>
            <person name="Park H.-J.H."/>
            <person name="Ramirez L."/>
            <person name="Alfaro M."/>
            <person name="Sun H."/>
            <person name="Tritt A."/>
            <person name="Yoshinaga Y."/>
            <person name="Zwiers L.-H.L."/>
            <person name="Turgeon B.G."/>
            <person name="Goodwin S.B."/>
            <person name="Spatafora J.W."/>
            <person name="Crous P.W."/>
            <person name="Grigoriev I.V."/>
        </authorList>
    </citation>
    <scope>NUCLEOTIDE SEQUENCE [LARGE SCALE GENOMIC DNA]</scope>
    <source>
        <strain evidence="2 3">CBS 611.86</strain>
    </source>
</reference>
<dbReference type="OrthoDB" id="5140048at2759"/>
<keyword evidence="3" id="KW-1185">Reference proteome</keyword>
<feature type="region of interest" description="Disordered" evidence="1">
    <location>
        <begin position="155"/>
        <end position="193"/>
    </location>
</feature>
<feature type="compositionally biased region" description="Basic and acidic residues" evidence="1">
    <location>
        <begin position="262"/>
        <end position="302"/>
    </location>
</feature>